<protein>
    <submittedName>
        <fullName evidence="5">Similar to Saccharomyces cerevisiae YNL229C URE2 Nitrogen catabolite repression transcriptional regulator that acts by inhibition of GLN3 transcription in good nitrogen source</fullName>
    </submittedName>
</protein>
<evidence type="ECO:0000259" key="3">
    <source>
        <dbReference type="PROSITE" id="PS50404"/>
    </source>
</evidence>
<dbReference type="InterPro" id="IPR040079">
    <property type="entry name" value="Glutathione_S-Trfase"/>
</dbReference>
<comment type="caution">
    <text evidence="5">The sequence shown here is derived from an EMBL/GenBank/DDBJ whole genome shotgun (WGS) entry which is preliminary data.</text>
</comment>
<dbReference type="SUPFAM" id="SSF47616">
    <property type="entry name" value="GST C-terminal domain-like"/>
    <property type="match status" value="1"/>
</dbReference>
<dbReference type="PANTHER" id="PTHR44051:SF8">
    <property type="entry name" value="GLUTATHIONE S-TRANSFERASE GSTA"/>
    <property type="match status" value="1"/>
</dbReference>
<name>A0A0J9XD71_GEOCN</name>
<dbReference type="Pfam" id="PF02798">
    <property type="entry name" value="GST_N"/>
    <property type="match status" value="1"/>
</dbReference>
<comment type="similarity">
    <text evidence="1 2">Belongs to the GST superfamily.</text>
</comment>
<dbReference type="InterPro" id="IPR036282">
    <property type="entry name" value="Glutathione-S-Trfase_C_sf"/>
</dbReference>
<feature type="domain" description="GST N-terminal" evidence="3">
    <location>
        <begin position="13"/>
        <end position="99"/>
    </location>
</feature>
<evidence type="ECO:0000313" key="5">
    <source>
        <dbReference type="EMBL" id="CDO55302.1"/>
    </source>
</evidence>
<accession>A0A0J9XD71</accession>
<dbReference type="InterPro" id="IPR004045">
    <property type="entry name" value="Glutathione_S-Trfase_N"/>
</dbReference>
<dbReference type="Gene3D" id="1.20.1050.10">
    <property type="match status" value="1"/>
</dbReference>
<dbReference type="SUPFAM" id="SSF52833">
    <property type="entry name" value="Thioredoxin-like"/>
    <property type="match status" value="1"/>
</dbReference>
<reference evidence="5" key="1">
    <citation type="submission" date="2014-03" db="EMBL/GenBank/DDBJ databases">
        <authorList>
            <person name="Casaregola S."/>
        </authorList>
    </citation>
    <scope>NUCLEOTIDE SEQUENCE [LARGE SCALE GENOMIC DNA]</scope>
    <source>
        <strain evidence="5">CLIB 918</strain>
    </source>
</reference>
<dbReference type="InterPro" id="IPR036249">
    <property type="entry name" value="Thioredoxin-like_sf"/>
</dbReference>
<dbReference type="CDD" id="cd03048">
    <property type="entry name" value="GST_N_Ure2p_like"/>
    <property type="match status" value="1"/>
</dbReference>
<dbReference type="SFLD" id="SFLDG00358">
    <property type="entry name" value="Main_(cytGST)"/>
    <property type="match status" value="1"/>
</dbReference>
<evidence type="ECO:0000259" key="4">
    <source>
        <dbReference type="PROSITE" id="PS50405"/>
    </source>
</evidence>
<dbReference type="OrthoDB" id="422574at2759"/>
<sequence>MSTTIPEAYAPAPKGITLYTLGTPNGVKISVALSVLGVPYKSYLIDISTNIQKEPWFLEHVNPNGRIPGIIDTTEGKPVRVFESGAILIYLADKYDKNYKISYPHGTPEYYETLEWLFFQNAGVGPMQGQANHFKVFAPEKIPYGIKRYTDETRRLYSVLETRLKDNKSGFLVGDHVSIADFSTVGWVAGSYSLEIDLKSEFPELHAWVERIIKLPGAVEGFNTPSPWRGFTTGPWKADL</sequence>
<dbReference type="SFLD" id="SFLDG01151">
    <property type="entry name" value="Main.2:_Nu-like"/>
    <property type="match status" value="1"/>
</dbReference>
<proteinExistence type="inferred from homology"/>
<dbReference type="SFLD" id="SFLDS00019">
    <property type="entry name" value="Glutathione_Transferase_(cytos"/>
    <property type="match status" value="1"/>
</dbReference>
<dbReference type="AlphaFoldDB" id="A0A0J9XD71"/>
<dbReference type="PROSITE" id="PS50404">
    <property type="entry name" value="GST_NTER"/>
    <property type="match status" value="1"/>
</dbReference>
<dbReference type="EMBL" id="CCBN010000010">
    <property type="protein sequence ID" value="CDO55302.1"/>
    <property type="molecule type" value="Genomic_DNA"/>
</dbReference>
<evidence type="ECO:0000313" key="6">
    <source>
        <dbReference type="Proteomes" id="UP000242525"/>
    </source>
</evidence>
<evidence type="ECO:0000256" key="2">
    <source>
        <dbReference type="RuleBase" id="RU003494"/>
    </source>
</evidence>
<organism evidence="5 6">
    <name type="scientific">Geotrichum candidum</name>
    <name type="common">Oospora lactis</name>
    <name type="synonym">Dipodascus geotrichum</name>
    <dbReference type="NCBI Taxonomy" id="1173061"/>
    <lineage>
        <taxon>Eukaryota</taxon>
        <taxon>Fungi</taxon>
        <taxon>Dikarya</taxon>
        <taxon>Ascomycota</taxon>
        <taxon>Saccharomycotina</taxon>
        <taxon>Dipodascomycetes</taxon>
        <taxon>Dipodascales</taxon>
        <taxon>Dipodascaceae</taxon>
        <taxon>Geotrichum</taxon>
    </lineage>
</organism>
<dbReference type="PANTHER" id="PTHR44051">
    <property type="entry name" value="GLUTATHIONE S-TRANSFERASE-RELATED"/>
    <property type="match status" value="1"/>
</dbReference>
<dbReference type="PROSITE" id="PS50405">
    <property type="entry name" value="GST_CTER"/>
    <property type="match status" value="1"/>
</dbReference>
<feature type="domain" description="GST C-terminal" evidence="4">
    <location>
        <begin position="106"/>
        <end position="231"/>
    </location>
</feature>
<gene>
    <name evidence="5" type="ORF">BN980_GECA10s03068g</name>
</gene>
<evidence type="ECO:0000256" key="1">
    <source>
        <dbReference type="ARBA" id="ARBA00007409"/>
    </source>
</evidence>
<dbReference type="Proteomes" id="UP000242525">
    <property type="component" value="Unassembled WGS sequence"/>
</dbReference>
<dbReference type="InterPro" id="IPR010987">
    <property type="entry name" value="Glutathione-S-Trfase_C-like"/>
</dbReference>
<dbReference type="STRING" id="1173061.A0A0J9XD71"/>
<keyword evidence="6" id="KW-1185">Reference proteome</keyword>
<dbReference type="Gene3D" id="3.40.30.10">
    <property type="entry name" value="Glutaredoxin"/>
    <property type="match status" value="1"/>
</dbReference>
<dbReference type="Pfam" id="PF00043">
    <property type="entry name" value="GST_C"/>
    <property type="match status" value="1"/>
</dbReference>
<dbReference type="InterPro" id="IPR004046">
    <property type="entry name" value="GST_C"/>
</dbReference>